<proteinExistence type="predicted"/>
<keyword evidence="2" id="KW-1185">Reference proteome</keyword>
<accession>A0A9X9JMR8</accession>
<evidence type="ECO:0000313" key="2">
    <source>
        <dbReference type="Proteomes" id="UP001164549"/>
    </source>
</evidence>
<organism evidence="1 2">
    <name type="scientific">Xanthomonas phage vB_Xar_IVIA-DoCa5</name>
    <dbReference type="NCBI Taxonomy" id="2975532"/>
    <lineage>
        <taxon>Viruses</taxon>
        <taxon>Duplodnaviria</taxon>
        <taxon>Heunggongvirae</taxon>
        <taxon>Uroviricota</taxon>
        <taxon>Caudoviricetes</taxon>
        <taxon>Mesyanzhinovviridae</taxon>
        <taxon>Bradleyvirinae</taxon>
        <taxon>Docaquintavirus</taxon>
        <taxon>Docaquintavirus doca5</taxon>
    </lineage>
</organism>
<name>A0A9X9JMR8_9CAUD</name>
<gene>
    <name evidence="1" type="ORF">IVIADoCa5_16</name>
</gene>
<protein>
    <submittedName>
        <fullName evidence="1">Uncharacterized protein</fullName>
    </submittedName>
</protein>
<dbReference type="EMBL" id="ON932079">
    <property type="protein sequence ID" value="UYA98686.1"/>
    <property type="molecule type" value="Genomic_DNA"/>
</dbReference>
<sequence>MALYFLAIPKNSGGQTINNGRRAAVVSVPGDAANPLADARIAAREADNDNAIWARAEGGFLSEDSLGDVPGGVIWLDVTAETPEVLEGDPTPEPGGTTALVTDGQVLQVPVTGSYTESATVTVVDGVITAIELA</sequence>
<dbReference type="Proteomes" id="UP001164549">
    <property type="component" value="Segment"/>
</dbReference>
<evidence type="ECO:0000313" key="1">
    <source>
        <dbReference type="EMBL" id="UYA98686.1"/>
    </source>
</evidence>
<reference evidence="1" key="1">
    <citation type="submission" date="2022-07" db="EMBL/GenBank/DDBJ databases">
        <title>Comparative analysis of new lytic phages for the biological control of phytopathogenic Xanthomonas spp.</title>
        <authorList>
            <person name="Domingo-Calap M.L."/>
            <person name="Bernabeu-Gimeno M."/>
            <person name="Aure C.M."/>
            <person name="Marco-Noales E."/>
            <person name="Domingo-Calap P."/>
        </authorList>
    </citation>
    <scope>NUCLEOTIDE SEQUENCE</scope>
</reference>